<dbReference type="SMART" id="SM00346">
    <property type="entry name" value="HTH_ICLR"/>
    <property type="match status" value="1"/>
</dbReference>
<evidence type="ECO:0000259" key="5">
    <source>
        <dbReference type="PROSITE" id="PS51078"/>
    </source>
</evidence>
<evidence type="ECO:0000256" key="1">
    <source>
        <dbReference type="ARBA" id="ARBA00023015"/>
    </source>
</evidence>
<feature type="domain" description="IclR-ED" evidence="5">
    <location>
        <begin position="98"/>
        <end position="280"/>
    </location>
</feature>
<dbReference type="SUPFAM" id="SSF46785">
    <property type="entry name" value="Winged helix' DNA-binding domain"/>
    <property type="match status" value="1"/>
</dbReference>
<dbReference type="EMBL" id="JAVHUY010000023">
    <property type="protein sequence ID" value="MDQ7907579.1"/>
    <property type="molecule type" value="Genomic_DNA"/>
</dbReference>
<evidence type="ECO:0000256" key="3">
    <source>
        <dbReference type="ARBA" id="ARBA00023163"/>
    </source>
</evidence>
<dbReference type="Gene3D" id="1.10.10.10">
    <property type="entry name" value="Winged helix-like DNA-binding domain superfamily/Winged helix DNA-binding domain"/>
    <property type="match status" value="1"/>
</dbReference>
<keyword evidence="7" id="KW-1185">Reference proteome</keyword>
<dbReference type="Gene3D" id="3.30.450.40">
    <property type="match status" value="1"/>
</dbReference>
<dbReference type="InterPro" id="IPR029016">
    <property type="entry name" value="GAF-like_dom_sf"/>
</dbReference>
<dbReference type="PANTHER" id="PTHR30136">
    <property type="entry name" value="HELIX-TURN-HELIX TRANSCRIPTIONAL REGULATOR, ICLR FAMILY"/>
    <property type="match status" value="1"/>
</dbReference>
<dbReference type="RefSeq" id="WP_308714856.1">
    <property type="nucleotide sequence ID" value="NZ_JAVHUY010000023.1"/>
</dbReference>
<dbReference type="CDD" id="cd00090">
    <property type="entry name" value="HTH_ARSR"/>
    <property type="match status" value="1"/>
</dbReference>
<dbReference type="Pfam" id="PF01614">
    <property type="entry name" value="IclR_C"/>
    <property type="match status" value="1"/>
</dbReference>
<dbReference type="InterPro" id="IPR011991">
    <property type="entry name" value="ArsR-like_HTH"/>
</dbReference>
<evidence type="ECO:0000313" key="6">
    <source>
        <dbReference type="EMBL" id="MDQ7907579.1"/>
    </source>
</evidence>
<dbReference type="InterPro" id="IPR036388">
    <property type="entry name" value="WH-like_DNA-bd_sf"/>
</dbReference>
<dbReference type="InterPro" id="IPR014757">
    <property type="entry name" value="Tscrpt_reg_IclR_C"/>
</dbReference>
<gene>
    <name evidence="6" type="ORF">RB614_23950</name>
</gene>
<dbReference type="InterPro" id="IPR005471">
    <property type="entry name" value="Tscrpt_reg_IclR_N"/>
</dbReference>
<dbReference type="Pfam" id="PF09339">
    <property type="entry name" value="HTH_IclR"/>
    <property type="match status" value="1"/>
</dbReference>
<evidence type="ECO:0000259" key="4">
    <source>
        <dbReference type="PROSITE" id="PS51077"/>
    </source>
</evidence>
<name>A0ABU0ZKL7_9ACTN</name>
<dbReference type="PROSITE" id="PS51077">
    <property type="entry name" value="HTH_ICLR"/>
    <property type="match status" value="1"/>
</dbReference>
<dbReference type="InterPro" id="IPR050707">
    <property type="entry name" value="HTH_MetabolicPath_Reg"/>
</dbReference>
<keyword evidence="3" id="KW-0804">Transcription</keyword>
<accession>A0ABU0ZKL7</accession>
<evidence type="ECO:0000256" key="2">
    <source>
        <dbReference type="ARBA" id="ARBA00023125"/>
    </source>
</evidence>
<dbReference type="PROSITE" id="PS51078">
    <property type="entry name" value="ICLR_ED"/>
    <property type="match status" value="1"/>
</dbReference>
<sequence length="292" mass="31401">MAAGPGATVRAVERAAVEPAAPLDGRTAPAGDKNIVNSVLKAAKLVELLSAHQPDMSLAELAGATEMTKSTTRRLLATLEEAGWVTRVGDGRYKMTIRLFEIAAGIADGIDLRTEALPTMRRLRDEFGETVYLYVLDHGRAVCLERVEGTRPFRIVSLRAGSVTPLTIGAAPTALLAFHEQELLDRAWHEAQTLERRPFDSIEQLAALLAKIRVDGYSFTVDDVTVGVAAIGAPIHDLYGNTIAALSLAGQREHLDSDQRPAMVTALLQATNEVSRRLGHNPGRTTAGHGRS</sequence>
<reference evidence="6 7" key="1">
    <citation type="submission" date="2023-08" db="EMBL/GenBank/DDBJ databases">
        <title>Phytohabitans sansha sp. nov., isolated from marine sediment.</title>
        <authorList>
            <person name="Zhao Y."/>
            <person name="Yi K."/>
        </authorList>
    </citation>
    <scope>NUCLEOTIDE SEQUENCE [LARGE SCALE GENOMIC DNA]</scope>
    <source>
        <strain evidence="6 7">ZYX-F-186</strain>
    </source>
</reference>
<organism evidence="6 7">
    <name type="scientific">Phytohabitans maris</name>
    <dbReference type="NCBI Taxonomy" id="3071409"/>
    <lineage>
        <taxon>Bacteria</taxon>
        <taxon>Bacillati</taxon>
        <taxon>Actinomycetota</taxon>
        <taxon>Actinomycetes</taxon>
        <taxon>Micromonosporales</taxon>
        <taxon>Micromonosporaceae</taxon>
    </lineage>
</organism>
<protein>
    <submittedName>
        <fullName evidence="6">IclR family transcriptional regulator</fullName>
    </submittedName>
</protein>
<proteinExistence type="predicted"/>
<dbReference type="PANTHER" id="PTHR30136:SF35">
    <property type="entry name" value="HTH-TYPE TRANSCRIPTIONAL REGULATOR RV1719"/>
    <property type="match status" value="1"/>
</dbReference>
<keyword evidence="2" id="KW-0238">DNA-binding</keyword>
<dbReference type="Proteomes" id="UP001230908">
    <property type="component" value="Unassembled WGS sequence"/>
</dbReference>
<evidence type="ECO:0000313" key="7">
    <source>
        <dbReference type="Proteomes" id="UP001230908"/>
    </source>
</evidence>
<feature type="domain" description="HTH iclR-type" evidence="4">
    <location>
        <begin position="36"/>
        <end position="97"/>
    </location>
</feature>
<dbReference type="InterPro" id="IPR036390">
    <property type="entry name" value="WH_DNA-bd_sf"/>
</dbReference>
<comment type="caution">
    <text evidence="6">The sequence shown here is derived from an EMBL/GenBank/DDBJ whole genome shotgun (WGS) entry which is preliminary data.</text>
</comment>
<keyword evidence="1" id="KW-0805">Transcription regulation</keyword>
<dbReference type="SUPFAM" id="SSF55781">
    <property type="entry name" value="GAF domain-like"/>
    <property type="match status" value="1"/>
</dbReference>